<dbReference type="InterPro" id="IPR002130">
    <property type="entry name" value="Cyclophilin-type_PPIase_dom"/>
</dbReference>
<dbReference type="GO" id="GO:0003755">
    <property type="term" value="F:peptidyl-prolyl cis-trans isomerase activity"/>
    <property type="evidence" value="ECO:0007669"/>
    <property type="project" value="UniProtKB-UniRule"/>
</dbReference>
<dbReference type="EC" id="5.2.1.8" evidence="5"/>
<comment type="function">
    <text evidence="1 5">PPIases accelerate the folding of proteins. It catalyzes the cis-trans isomerization of proline imidic peptide bonds in oligopeptides.</text>
</comment>
<dbReference type="SUPFAM" id="SSF50891">
    <property type="entry name" value="Cyclophilin-like"/>
    <property type="match status" value="1"/>
</dbReference>
<dbReference type="Pfam" id="PF00160">
    <property type="entry name" value="Pro_isomerase"/>
    <property type="match status" value="1"/>
</dbReference>
<dbReference type="HOGENOM" id="CLU_012062_16_9_4"/>
<dbReference type="OrthoDB" id="9807797at2"/>
<organism evidence="7 8">
    <name type="scientific">Simonsiella muelleri ATCC 29453</name>
    <dbReference type="NCBI Taxonomy" id="641147"/>
    <lineage>
        <taxon>Bacteria</taxon>
        <taxon>Pseudomonadati</taxon>
        <taxon>Pseudomonadota</taxon>
        <taxon>Betaproteobacteria</taxon>
        <taxon>Neisseriales</taxon>
        <taxon>Neisseriaceae</taxon>
        <taxon>Simonsiella</taxon>
    </lineage>
</organism>
<dbReference type="CDD" id="cd01920">
    <property type="entry name" value="cyclophilin_EcCYP_like"/>
    <property type="match status" value="1"/>
</dbReference>
<proteinExistence type="inferred from homology"/>
<dbReference type="InterPro" id="IPR044665">
    <property type="entry name" value="E_coli_cyclophilin_A-like"/>
</dbReference>
<evidence type="ECO:0000256" key="2">
    <source>
        <dbReference type="ARBA" id="ARBA00007365"/>
    </source>
</evidence>
<dbReference type="eggNOG" id="COG0652">
    <property type="taxonomic scope" value="Bacteria"/>
</dbReference>
<evidence type="ECO:0000259" key="6">
    <source>
        <dbReference type="PROSITE" id="PS50072"/>
    </source>
</evidence>
<reference evidence="7 8" key="2">
    <citation type="submission" date="2011-10" db="EMBL/GenBank/DDBJ databases">
        <title>The Genome Sequence of Simonsiella muelleri ATCC 29453.</title>
        <authorList>
            <consortium name="The Broad Institute Genome Sequencing Platform"/>
            <consortium name="The Broad Institute Genome Sequencing Center for Infectious Disease"/>
            <person name="Earl A."/>
            <person name="Ward D."/>
            <person name="Feldgarden M."/>
            <person name="Gevers D."/>
            <person name="Izard J."/>
            <person name="Baranova O.V."/>
            <person name="Blanton J.M."/>
            <person name="Tanner A.C."/>
            <person name="Dewhirst F."/>
            <person name="Young S.K."/>
            <person name="Zeng Q."/>
            <person name="Gargeya S."/>
            <person name="Fitzgerald M."/>
            <person name="Haas B."/>
            <person name="Abouelleil A."/>
            <person name="Alvarado L."/>
            <person name="Arachchi H.M."/>
            <person name="Berlin A."/>
            <person name="Brown A."/>
            <person name="Chapman S.B."/>
            <person name="Chen Z."/>
            <person name="Dunbar C."/>
            <person name="Freedman E."/>
            <person name="Gearin G."/>
            <person name="Goldberg J."/>
            <person name="Griggs A."/>
            <person name="Gujja S."/>
            <person name="Heiman D."/>
            <person name="Howarth C."/>
            <person name="Larson L."/>
            <person name="Lui A."/>
            <person name="MacDonald P.J.P."/>
            <person name="Montmayeur A."/>
            <person name="Murphy C."/>
            <person name="Neiman D."/>
            <person name="Pearson M."/>
            <person name="Priest M."/>
            <person name="Roberts A."/>
            <person name="Saif S."/>
            <person name="Shea T."/>
            <person name="Shenoy N."/>
            <person name="Sisk P."/>
            <person name="Stolte C."/>
            <person name="Sykes S."/>
            <person name="Wortman J."/>
            <person name="Nusbaum C."/>
            <person name="Birren B."/>
        </authorList>
    </citation>
    <scope>NUCLEOTIDE SEQUENCE [LARGE SCALE GENOMIC DNA]</scope>
    <source>
        <strain evidence="7 8">ATCC 29453</strain>
    </source>
</reference>
<dbReference type="PIRSF" id="PIRSF001467">
    <property type="entry name" value="Peptidylpro_ismrse"/>
    <property type="match status" value="1"/>
</dbReference>
<feature type="chain" id="PRO_5015017289" description="Peptidyl-prolyl cis-trans isomerase" evidence="5">
    <location>
        <begin position="21"/>
        <end position="186"/>
    </location>
</feature>
<dbReference type="Gene3D" id="2.40.100.10">
    <property type="entry name" value="Cyclophilin-like"/>
    <property type="match status" value="1"/>
</dbReference>
<keyword evidence="8" id="KW-1185">Reference proteome</keyword>
<evidence type="ECO:0000313" key="8">
    <source>
        <dbReference type="Proteomes" id="UP000017813"/>
    </source>
</evidence>
<comment type="catalytic activity">
    <reaction evidence="5">
        <text>[protein]-peptidylproline (omega=180) = [protein]-peptidylproline (omega=0)</text>
        <dbReference type="Rhea" id="RHEA:16237"/>
        <dbReference type="Rhea" id="RHEA-COMP:10747"/>
        <dbReference type="Rhea" id="RHEA-COMP:10748"/>
        <dbReference type="ChEBI" id="CHEBI:83833"/>
        <dbReference type="ChEBI" id="CHEBI:83834"/>
        <dbReference type="EC" id="5.2.1.8"/>
    </reaction>
</comment>
<dbReference type="AlphaFoldDB" id="V9HMI3"/>
<evidence type="ECO:0000256" key="3">
    <source>
        <dbReference type="ARBA" id="ARBA00023110"/>
    </source>
</evidence>
<protein>
    <recommendedName>
        <fullName evidence="5">Peptidyl-prolyl cis-trans isomerase</fullName>
        <shortName evidence="5">PPIase</shortName>
        <ecNumber evidence="5">5.2.1.8</ecNumber>
    </recommendedName>
</protein>
<dbReference type="RefSeq" id="WP_002642053.1">
    <property type="nucleotide sequence ID" value="NZ_CP019448.1"/>
</dbReference>
<dbReference type="PANTHER" id="PTHR43246">
    <property type="entry name" value="PEPTIDYL-PROLYL CIS-TRANS ISOMERASE CYP38, CHLOROPLASTIC"/>
    <property type="match status" value="1"/>
</dbReference>
<dbReference type="KEGG" id="smur:BWP33_05140"/>
<sequence length="186" mass="20598">MNIKNLFIITLCTISFGVHAQTKVLMDTSMGKIELSLDDQKAPKTVANFVQYANKGFYNQTIFHRVIDGFMIQGGGFTSDMVQKPTTQPIENEANNGLKNEIGTIAMARTGDPHSATSQFFINVNNNQSLNYTSSTLQGYGYTVFGKVTKGMDVVNKIAKTQTTSRLMHQDVPKQPIVIKNVQIIK</sequence>
<dbReference type="PRINTS" id="PR00153">
    <property type="entry name" value="CSAPPISMRASE"/>
</dbReference>
<feature type="signal peptide" evidence="5">
    <location>
        <begin position="1"/>
        <end position="20"/>
    </location>
</feature>
<dbReference type="InterPro" id="IPR024936">
    <property type="entry name" value="Cyclophilin-type_PPIase"/>
</dbReference>
<feature type="domain" description="PPIase cyclophilin-type" evidence="6">
    <location>
        <begin position="27"/>
        <end position="184"/>
    </location>
</feature>
<evidence type="ECO:0000256" key="1">
    <source>
        <dbReference type="ARBA" id="ARBA00002388"/>
    </source>
</evidence>
<dbReference type="STRING" id="641147.HMPREF9021_01078"/>
<dbReference type="PROSITE" id="PS00170">
    <property type="entry name" value="CSA_PPIASE_1"/>
    <property type="match status" value="1"/>
</dbReference>
<comment type="similarity">
    <text evidence="2 5">Belongs to the cyclophilin-type PPIase family.</text>
</comment>
<keyword evidence="5" id="KW-0732">Signal</keyword>
<evidence type="ECO:0000256" key="4">
    <source>
        <dbReference type="ARBA" id="ARBA00023235"/>
    </source>
</evidence>
<dbReference type="EMBL" id="ADCY02000034">
    <property type="protein sequence ID" value="EFG31243.1"/>
    <property type="molecule type" value="Genomic_DNA"/>
</dbReference>
<dbReference type="Proteomes" id="UP000017813">
    <property type="component" value="Unassembled WGS sequence"/>
</dbReference>
<dbReference type="PROSITE" id="PS50072">
    <property type="entry name" value="CSA_PPIASE_2"/>
    <property type="match status" value="1"/>
</dbReference>
<reference evidence="7 8" key="1">
    <citation type="submission" date="2010-03" db="EMBL/GenBank/DDBJ databases">
        <authorList>
            <consortium name="The Broad Institute Genome Sequencing Platform"/>
            <person name="Ward D."/>
            <person name="Earl A."/>
            <person name="Feldgarden M."/>
            <person name="Gevers D."/>
            <person name="Young S."/>
            <person name="Zeng Q."/>
            <person name="Koehrsen M."/>
            <person name="Alvarado L."/>
            <person name="Berlin A.M."/>
            <person name="Borenstein D."/>
            <person name="Chapman S.B."/>
            <person name="Chen Z."/>
            <person name="Engels R."/>
            <person name="Freedman E."/>
            <person name="Gellesch M."/>
            <person name="Goldberg J."/>
            <person name="Griggs A."/>
            <person name="Gujja S."/>
            <person name="Heilman E.R."/>
            <person name="Heiman D.I."/>
            <person name="Hepburn T.A."/>
            <person name="Howarth C."/>
            <person name="Jen D."/>
            <person name="Larson L."/>
            <person name="Mehta T."/>
            <person name="Park D."/>
            <person name="Pearson M."/>
            <person name="Richards J."/>
            <person name="Roberts A."/>
            <person name="Saif S."/>
            <person name="Shea T.D."/>
            <person name="Shenoy N."/>
            <person name="Sisk P."/>
            <person name="Stolte C."/>
            <person name="Sykes S.N."/>
            <person name="Walk T."/>
            <person name="White J."/>
            <person name="Yandava C."/>
            <person name="Izard J."/>
            <person name="Baranova O.V."/>
            <person name="Blanton J.M."/>
            <person name="Tanner A.C."/>
            <person name="Dewhirst F."/>
            <person name="Haas B."/>
            <person name="Nusbaum C."/>
            <person name="Birren B."/>
        </authorList>
    </citation>
    <scope>NUCLEOTIDE SEQUENCE [LARGE SCALE GENOMIC DNA]</scope>
    <source>
        <strain evidence="7 8">ATCC 29453</strain>
    </source>
</reference>
<dbReference type="InterPro" id="IPR029000">
    <property type="entry name" value="Cyclophilin-like_dom_sf"/>
</dbReference>
<name>V9HMI3_9NEIS</name>
<keyword evidence="3 5" id="KW-0697">Rotamase</keyword>
<comment type="caution">
    <text evidence="7">The sequence shown here is derived from an EMBL/GenBank/DDBJ whole genome shotgun (WGS) entry which is preliminary data.</text>
</comment>
<gene>
    <name evidence="7" type="ORF">HMPREF9021_01078</name>
</gene>
<evidence type="ECO:0000256" key="5">
    <source>
        <dbReference type="RuleBase" id="RU363019"/>
    </source>
</evidence>
<keyword evidence="4 5" id="KW-0413">Isomerase</keyword>
<accession>V9HMI3</accession>
<evidence type="ECO:0000313" key="7">
    <source>
        <dbReference type="EMBL" id="EFG31243.1"/>
    </source>
</evidence>
<dbReference type="GO" id="GO:0006457">
    <property type="term" value="P:protein folding"/>
    <property type="evidence" value="ECO:0007669"/>
    <property type="project" value="InterPro"/>
</dbReference>
<dbReference type="InterPro" id="IPR020892">
    <property type="entry name" value="Cyclophilin-type_PPIase_CS"/>
</dbReference>